<dbReference type="InterPro" id="IPR044730">
    <property type="entry name" value="RNase_H-like_dom_plant"/>
</dbReference>
<dbReference type="Pfam" id="PF13966">
    <property type="entry name" value="zf-RVT"/>
    <property type="match status" value="1"/>
</dbReference>
<dbReference type="InterPro" id="IPR012337">
    <property type="entry name" value="RNaseH-like_sf"/>
</dbReference>
<feature type="domain" description="Reverse transcriptase zinc-binding" evidence="2">
    <location>
        <begin position="363"/>
        <end position="450"/>
    </location>
</feature>
<protein>
    <submittedName>
        <fullName evidence="3">Uncharacterized protein</fullName>
    </submittedName>
</protein>
<dbReference type="GO" id="GO:0003676">
    <property type="term" value="F:nucleic acid binding"/>
    <property type="evidence" value="ECO:0007669"/>
    <property type="project" value="InterPro"/>
</dbReference>
<feature type="domain" description="RNase H type-1" evidence="1">
    <location>
        <begin position="561"/>
        <end position="684"/>
    </location>
</feature>
<accession>A0A2N9J120</accession>
<proteinExistence type="predicted"/>
<organism evidence="3">
    <name type="scientific">Fagus sylvatica</name>
    <name type="common">Beechnut</name>
    <dbReference type="NCBI Taxonomy" id="28930"/>
    <lineage>
        <taxon>Eukaryota</taxon>
        <taxon>Viridiplantae</taxon>
        <taxon>Streptophyta</taxon>
        <taxon>Embryophyta</taxon>
        <taxon>Tracheophyta</taxon>
        <taxon>Spermatophyta</taxon>
        <taxon>Magnoliopsida</taxon>
        <taxon>eudicotyledons</taxon>
        <taxon>Gunneridae</taxon>
        <taxon>Pentapetalae</taxon>
        <taxon>rosids</taxon>
        <taxon>fabids</taxon>
        <taxon>Fagales</taxon>
        <taxon>Fagaceae</taxon>
        <taxon>Fagus</taxon>
    </lineage>
</organism>
<name>A0A2N9J120_FAGSY</name>
<dbReference type="PANTHER" id="PTHR47723">
    <property type="entry name" value="OS05G0353850 PROTEIN"/>
    <property type="match status" value="1"/>
</dbReference>
<sequence>MEWSLLGDRNTSFSRRHRNKIWCLRDSFGNWSQSTNQLKSLIRNYFVTLYSTESTASNLYNPPTPNVVSFSEEIKTILDEDISKQEITAAFKSFKPYKAPGPDGFHPILFQRFWHIVGDSITTYLEKIFQKRTIPQKLNETLGDPLSPYIFILCMEFQGEVRNGNWKATRANCTTINKVLNIFCQASEQKINTSKSRVYMPANTNPSCKIMVENEFGFKISKDFGKYLGVPIITDARDKKAFEYLIEKVREKLAGWKAKTLSMAGAEDIWARSLRNKYPPTRSRFCRKSLPWKSLQRATLICDKGMGYLIQNGRTIKFWTDNWLSLGPLRHLIVVNTIMAVPRPFLSPHEDELFWQPSSNGLFTTSSAYKIAINLDQMKSPTGCWNWIWKLNTLPRIMFFIWQLCHEKLPTKTLLSQRRIITDDLCPLCQSSSESCLHLFRDCNSVLPLWLSLGIQSTSMFFTQSSTDTWVKYWSQDTSSPNQFPQFQWKDIFPVLLWTIWKARNKWVMENTAFNIPAIIHRTKVVTTELYFNLPRKETNSNPETILVNWEPPPPDFFKLNTDGSVEGNPGQAGAGGVIWDHTGCWFKGFSRNIGTTNSLAAELWGLRDCLVLAHQYNIKKLIIELVVKLVLDLIQPANLTSCSHHPYGALISDCRSLIQKLEDFRIQHIFREGNATADILAKAGTKLSCPFVLFDYPPTFVINQVVADSWGVSYPRIL</sequence>
<evidence type="ECO:0000259" key="1">
    <source>
        <dbReference type="Pfam" id="PF13456"/>
    </source>
</evidence>
<reference evidence="3" key="1">
    <citation type="submission" date="2018-02" db="EMBL/GenBank/DDBJ databases">
        <authorList>
            <person name="Cohen D.B."/>
            <person name="Kent A.D."/>
        </authorList>
    </citation>
    <scope>NUCLEOTIDE SEQUENCE</scope>
</reference>
<gene>
    <name evidence="3" type="ORF">FSB_LOCUS58005</name>
</gene>
<dbReference type="Pfam" id="PF13456">
    <property type="entry name" value="RVT_3"/>
    <property type="match status" value="1"/>
</dbReference>
<dbReference type="SUPFAM" id="SSF53098">
    <property type="entry name" value="Ribonuclease H-like"/>
    <property type="match status" value="1"/>
</dbReference>
<dbReference type="AlphaFoldDB" id="A0A2N9J120"/>
<dbReference type="Gene3D" id="3.30.420.10">
    <property type="entry name" value="Ribonuclease H-like superfamily/Ribonuclease H"/>
    <property type="match status" value="1"/>
</dbReference>
<dbReference type="InterPro" id="IPR002156">
    <property type="entry name" value="RNaseH_domain"/>
</dbReference>
<evidence type="ECO:0000259" key="2">
    <source>
        <dbReference type="Pfam" id="PF13966"/>
    </source>
</evidence>
<dbReference type="EMBL" id="OIVN01006303">
    <property type="protein sequence ID" value="SPD30123.1"/>
    <property type="molecule type" value="Genomic_DNA"/>
</dbReference>
<dbReference type="GO" id="GO:0004523">
    <property type="term" value="F:RNA-DNA hybrid ribonuclease activity"/>
    <property type="evidence" value="ECO:0007669"/>
    <property type="project" value="InterPro"/>
</dbReference>
<dbReference type="CDD" id="cd06222">
    <property type="entry name" value="RNase_H_like"/>
    <property type="match status" value="1"/>
</dbReference>
<dbReference type="PANTHER" id="PTHR47723:SF19">
    <property type="entry name" value="POLYNUCLEOTIDYL TRANSFERASE, RIBONUCLEASE H-LIKE SUPERFAMILY PROTEIN"/>
    <property type="match status" value="1"/>
</dbReference>
<dbReference type="InterPro" id="IPR036397">
    <property type="entry name" value="RNaseH_sf"/>
</dbReference>
<evidence type="ECO:0000313" key="3">
    <source>
        <dbReference type="EMBL" id="SPD30123.1"/>
    </source>
</evidence>
<dbReference type="InterPro" id="IPR026960">
    <property type="entry name" value="RVT-Znf"/>
</dbReference>
<dbReference type="InterPro" id="IPR053151">
    <property type="entry name" value="RNase_H-like"/>
</dbReference>